<dbReference type="Proteomes" id="UP001165267">
    <property type="component" value="Unassembled WGS sequence"/>
</dbReference>
<keyword evidence="3" id="KW-1185">Reference proteome</keyword>
<sequence>MYHDPDFAILAHILPRTPVCIDAGANSGQSIHSIKHARPMAIIHSFEPNPEFSEQLFFTQQQFENVHIHLSGLGKAVSNMDFFLPVINGVRYTQETTMRLESLQAPWVVERFKKRGDKVSFEKFNAPIEVGDSFNFRPDLIKIDVEGVESEVVAGFEQTIHKYKPILFVENGDWDRLAPFIDRLGYLAMMPNESYSKLVPFRSDLPRVNSIYVSKTFQPPLFARLPRLLRGI</sequence>
<dbReference type="RefSeq" id="WP_257510476.1">
    <property type="nucleotide sequence ID" value="NZ_JANKHG010000001.1"/>
</dbReference>
<protein>
    <submittedName>
        <fullName evidence="2">FkbM family methyltransferase</fullName>
    </submittedName>
</protein>
<dbReference type="NCBIfam" id="TIGR01444">
    <property type="entry name" value="fkbM_fam"/>
    <property type="match status" value="1"/>
</dbReference>
<reference evidence="2" key="1">
    <citation type="submission" date="2022-07" db="EMBL/GenBank/DDBJ databases">
        <authorList>
            <person name="Xamxidin M."/>
        </authorList>
    </citation>
    <scope>NUCLEOTIDE SEQUENCE</scope>
    <source>
        <strain evidence="2">YS8-69</strain>
    </source>
</reference>
<dbReference type="Pfam" id="PF05050">
    <property type="entry name" value="Methyltransf_21"/>
    <property type="match status" value="1"/>
</dbReference>
<organism evidence="2 3">
    <name type="scientific">Limnobacter parvus</name>
    <dbReference type="NCBI Taxonomy" id="2939690"/>
    <lineage>
        <taxon>Bacteria</taxon>
        <taxon>Pseudomonadati</taxon>
        <taxon>Pseudomonadota</taxon>
        <taxon>Betaproteobacteria</taxon>
        <taxon>Burkholderiales</taxon>
        <taxon>Burkholderiaceae</taxon>
        <taxon>Limnobacter</taxon>
    </lineage>
</organism>
<name>A0ABT1XD76_9BURK</name>
<dbReference type="GO" id="GO:0032259">
    <property type="term" value="P:methylation"/>
    <property type="evidence" value="ECO:0007669"/>
    <property type="project" value="UniProtKB-KW"/>
</dbReference>
<dbReference type="EMBL" id="JANKHG010000001">
    <property type="protein sequence ID" value="MCR2745226.1"/>
    <property type="molecule type" value="Genomic_DNA"/>
</dbReference>
<comment type="caution">
    <text evidence="2">The sequence shown here is derived from an EMBL/GenBank/DDBJ whole genome shotgun (WGS) entry which is preliminary data.</text>
</comment>
<dbReference type="Gene3D" id="3.40.50.150">
    <property type="entry name" value="Vaccinia Virus protein VP39"/>
    <property type="match status" value="1"/>
</dbReference>
<evidence type="ECO:0000313" key="2">
    <source>
        <dbReference type="EMBL" id="MCR2745226.1"/>
    </source>
</evidence>
<dbReference type="InterPro" id="IPR029063">
    <property type="entry name" value="SAM-dependent_MTases_sf"/>
</dbReference>
<gene>
    <name evidence="2" type="ORF">NSP04_01025</name>
</gene>
<evidence type="ECO:0000259" key="1">
    <source>
        <dbReference type="Pfam" id="PF05050"/>
    </source>
</evidence>
<feature type="domain" description="Methyltransferase FkbM" evidence="1">
    <location>
        <begin position="22"/>
        <end position="181"/>
    </location>
</feature>
<dbReference type="SUPFAM" id="SSF53335">
    <property type="entry name" value="S-adenosyl-L-methionine-dependent methyltransferases"/>
    <property type="match status" value="1"/>
</dbReference>
<accession>A0ABT1XD76</accession>
<proteinExistence type="predicted"/>
<dbReference type="InterPro" id="IPR006342">
    <property type="entry name" value="FkbM_mtfrase"/>
</dbReference>
<dbReference type="GO" id="GO:0008168">
    <property type="term" value="F:methyltransferase activity"/>
    <property type="evidence" value="ECO:0007669"/>
    <property type="project" value="UniProtKB-KW"/>
</dbReference>
<keyword evidence="2" id="KW-0808">Transferase</keyword>
<keyword evidence="2" id="KW-0489">Methyltransferase</keyword>
<evidence type="ECO:0000313" key="3">
    <source>
        <dbReference type="Proteomes" id="UP001165267"/>
    </source>
</evidence>